<feature type="coiled-coil region" evidence="1">
    <location>
        <begin position="9"/>
        <end position="56"/>
    </location>
</feature>
<gene>
    <name evidence="2" type="ORF">Q2T42_30520</name>
</gene>
<dbReference type="AlphaFoldDB" id="A0AA96WUA0"/>
<reference evidence="2" key="1">
    <citation type="journal article" date="2023" name="Plants (Basel)">
        <title>Genomic Analysis of Leptolyngbya boryana CZ1 Reveals Efficient Carbon Fixation Modules.</title>
        <authorList>
            <person name="Bai X."/>
            <person name="Wang H."/>
            <person name="Cheng W."/>
            <person name="Wang J."/>
            <person name="Ma M."/>
            <person name="Hu H."/>
            <person name="Song Z."/>
            <person name="Ma H."/>
            <person name="Fan Y."/>
            <person name="Du C."/>
            <person name="Xu J."/>
        </authorList>
    </citation>
    <scope>NUCLEOTIDE SEQUENCE</scope>
    <source>
        <strain evidence="2">CZ1</strain>
    </source>
</reference>
<dbReference type="RefSeq" id="WP_316427402.1">
    <property type="nucleotide sequence ID" value="NZ_CP130144.1"/>
</dbReference>
<evidence type="ECO:0000256" key="1">
    <source>
        <dbReference type="SAM" id="Coils"/>
    </source>
</evidence>
<name>A0AA96WUA0_LEPBY</name>
<proteinExistence type="predicted"/>
<evidence type="ECO:0000313" key="2">
    <source>
        <dbReference type="EMBL" id="WNZ46126.1"/>
    </source>
</evidence>
<sequence length="61" mass="6742">MAGQQDFPLQEFNSGLNDIQAFLERAERETSKGNGDQELTTSIREAKEAASNLQENLKSGK</sequence>
<dbReference type="EMBL" id="CP130144">
    <property type="protein sequence ID" value="WNZ46126.1"/>
    <property type="molecule type" value="Genomic_DNA"/>
</dbReference>
<protein>
    <submittedName>
        <fullName evidence="2">Uncharacterized protein</fullName>
    </submittedName>
</protein>
<reference evidence="2" key="2">
    <citation type="submission" date="2023-07" db="EMBL/GenBank/DDBJ databases">
        <authorList>
            <person name="Bai X.-H."/>
            <person name="Wang H.-H."/>
            <person name="Wang J."/>
            <person name="Ma M.-Y."/>
            <person name="Hu H.-H."/>
            <person name="Song Z.-L."/>
            <person name="Ma H.-G."/>
            <person name="Fan Y."/>
            <person name="Du C.-Y."/>
            <person name="Xu J.-C."/>
        </authorList>
    </citation>
    <scope>NUCLEOTIDE SEQUENCE</scope>
    <source>
        <strain evidence="2">CZ1</strain>
    </source>
</reference>
<accession>A0AA96WUA0</accession>
<keyword evidence="1" id="KW-0175">Coiled coil</keyword>
<organism evidence="2">
    <name type="scientific">Leptolyngbya boryana CZ1</name>
    <dbReference type="NCBI Taxonomy" id="3060204"/>
    <lineage>
        <taxon>Bacteria</taxon>
        <taxon>Bacillati</taxon>
        <taxon>Cyanobacteriota</taxon>
        <taxon>Cyanophyceae</taxon>
        <taxon>Leptolyngbyales</taxon>
        <taxon>Leptolyngbyaceae</taxon>
        <taxon>Leptolyngbya group</taxon>
        <taxon>Leptolyngbya</taxon>
    </lineage>
</organism>